<dbReference type="InterPro" id="IPR013189">
    <property type="entry name" value="Glyco_hydro_32_C"/>
</dbReference>
<dbReference type="GO" id="GO:0051670">
    <property type="term" value="F:inulinase activity"/>
    <property type="evidence" value="ECO:0007669"/>
    <property type="project" value="UniProtKB-ARBA"/>
</dbReference>
<dbReference type="SUPFAM" id="SSF49899">
    <property type="entry name" value="Concanavalin A-like lectins/glucanases"/>
    <property type="match status" value="2"/>
</dbReference>
<dbReference type="CDD" id="cd18622">
    <property type="entry name" value="GH32_Inu-like"/>
    <property type="match status" value="2"/>
</dbReference>
<dbReference type="InterPro" id="IPR013320">
    <property type="entry name" value="ConA-like_dom_sf"/>
</dbReference>
<dbReference type="InterPro" id="IPR001362">
    <property type="entry name" value="Glyco_hydro_32"/>
</dbReference>
<evidence type="ECO:0000313" key="10">
    <source>
        <dbReference type="Proteomes" id="UP000777438"/>
    </source>
</evidence>
<dbReference type="InterPro" id="IPR018053">
    <property type="entry name" value="Glyco_hydro_32_AS"/>
</dbReference>
<feature type="chain" id="PRO_5040266997" evidence="6">
    <location>
        <begin position="22"/>
        <end position="1372"/>
    </location>
</feature>
<dbReference type="SMART" id="SM00640">
    <property type="entry name" value="Glyco_32"/>
    <property type="match status" value="2"/>
</dbReference>
<feature type="domain" description="Glycosyl hydrolase family 32 C-terminal" evidence="8">
    <location>
        <begin position="1264"/>
        <end position="1371"/>
    </location>
</feature>
<dbReference type="EMBL" id="JAGPYM010000027">
    <property type="protein sequence ID" value="KAH6879989.1"/>
    <property type="molecule type" value="Genomic_DNA"/>
</dbReference>
<evidence type="ECO:0000256" key="1">
    <source>
        <dbReference type="ARBA" id="ARBA00009902"/>
    </source>
</evidence>
<feature type="domain" description="Glycosyl hydrolase family 32 N-terminal" evidence="7">
    <location>
        <begin position="603"/>
        <end position="673"/>
    </location>
</feature>
<dbReference type="GO" id="GO:0004575">
    <property type="term" value="F:sucrose alpha-glucosidase activity"/>
    <property type="evidence" value="ECO:0007669"/>
    <property type="project" value="TreeGrafter"/>
</dbReference>
<feature type="domain" description="Glycosyl hydrolase family 32 N-terminal" evidence="7">
    <location>
        <begin position="33"/>
        <end position="296"/>
    </location>
</feature>
<evidence type="ECO:0000256" key="2">
    <source>
        <dbReference type="ARBA" id="ARBA00022729"/>
    </source>
</evidence>
<dbReference type="PANTHER" id="PTHR42800:SF1">
    <property type="entry name" value="EXOINULINASE INUD (AFU_ORTHOLOGUE AFUA_5G00480)"/>
    <property type="match status" value="1"/>
</dbReference>
<feature type="region of interest" description="Disordered" evidence="5">
    <location>
        <begin position="896"/>
        <end position="916"/>
    </location>
</feature>
<dbReference type="OrthoDB" id="202537at2759"/>
<feature type="domain" description="Glycosyl hydrolase family 32 C-terminal" evidence="8">
    <location>
        <begin position="678"/>
        <end position="835"/>
    </location>
</feature>
<keyword evidence="3 9" id="KW-0378">Hydrolase</keyword>
<gene>
    <name evidence="9" type="ORF">B0T10DRAFT_464107</name>
</gene>
<dbReference type="Gene3D" id="2.60.120.560">
    <property type="entry name" value="Exo-inulinase, domain 1"/>
    <property type="match status" value="2"/>
</dbReference>
<sequence length="1372" mass="146705">MADLIRLAFAFGLIVLQLASAQTYDETYRPQYHFTPPKNWMNDPNGLFFYKGVYHMYYQYNPGGNTWGSMSWGHATSTDLTHWKQQPIALLARGYPGTVTEMFFSGSVVADVQNTSGFGANGVVPLVAMYTSYYPNSQDLPSGKHVNGGQQAQSIAYSLDDGMTWTTYDAGNPIIATPPQAYANQQNDFRDPFVFWHAPTQKWVAVVSLAQLHKLVIYTSTNLKSWTQVSEFGPVNAVGGVWECPAIFPLPLDEDETNVKWVAQIGLNPGGPPGVVGSGTQYIVGTFDGTSFVADSAPSAGLVFQGFEGSSSFAGLGWNATGGLVGASPAQGTLPGQQTVTGYQGNRLVNTFLDGDATTGTLVSPSFKITHGNINFLIGGGDFPGQECINLVIEGQVVRTATGANSEALAPKTWDVTEYVGQVAVIQIVDSLTGGWGHINIDQITFSDPTEITFSDFEGSGNFNSLGWNATGNLVGASPSQGTLAGQNPVTGYSGSRLVNTFLNGDATTGTLSKAFKITKKNISFLIGGGNFPNQECINLVVQGQVVRTATGSNSEQLSLQSWDVTGFVGQDATLQIVDTLTGGWGHILIDQITFFNSKSDADGTSWMDWGPDFYAAATFNGLSSTDRVSIAWMNNWQYGGAIPTSPWRSAMSVPRSLSLQTINQKATLVQQPKEDWASLETTGSYSNSWGVVPEGSQTLQLSGKALDITVTFSDRSPVSTSAQFGLILRASPDLSQQTRVGYDFGTKQLFVDRTKSGNTGFDSTFASVYRAPLVAADNGVLTMRILLDWSSVEVFGGRGEVTLTSQIFPNDIGTNVLLFSTGGGTSEVIVKAKVVRSAWQNSTNPGSSTSSSAAATISSSTSSTRSISSSLSSSSVTSLTSSATTLSTASVNLTSTRSSSSTTTSKTSSSSPTSTAAYDFRPTYHFCPQQYWMNEPNGLIKIGSKWHLFYQHNPNGNFWGDMSWGHATSTDLLHWEQLPVALLAQTNLQAFTGTSWYDITNASGLGTSTNPPYLAFYTGYNPSTGVQDQRLAYSIDQGAQWTKFAGNPIISRTQEMPHDISGGLETRDPKVFFHTPTGTWVMILAHGGQNKVSFWTSTDTKSWVWKSDLKASDIPGLPQGAKGWEVPDFFELPIKGTTQKTWVLLITPAEGSPAGGNGVLALTGSFDGAVFTANPVVASTLWLDHGRDWDGVLSWENLPTSDGRRVLAAVMNSYGGNPPTNTWKGMLSFPRTLELTQSNGQLTFLQQPVAELNAAGSALTNLTEQTVAPGQKLLSDVHGKALDIHVSFIPAAGSTLSLAVRVGGSDQTIIRYVQSSKQLQVDRSSSGNIGYDPAAGGVHGATLQPDANGVVSLRILVDECSVEVFGGQDRW</sequence>
<proteinExistence type="inferred from homology"/>
<dbReference type="Proteomes" id="UP000777438">
    <property type="component" value="Unassembled WGS sequence"/>
</dbReference>
<keyword evidence="4" id="KW-0326">Glycosidase</keyword>
<evidence type="ECO:0000256" key="5">
    <source>
        <dbReference type="SAM" id="MobiDB-lite"/>
    </source>
</evidence>
<organism evidence="9 10">
    <name type="scientific">Thelonectria olida</name>
    <dbReference type="NCBI Taxonomy" id="1576542"/>
    <lineage>
        <taxon>Eukaryota</taxon>
        <taxon>Fungi</taxon>
        <taxon>Dikarya</taxon>
        <taxon>Ascomycota</taxon>
        <taxon>Pezizomycotina</taxon>
        <taxon>Sordariomycetes</taxon>
        <taxon>Hypocreomycetidae</taxon>
        <taxon>Hypocreales</taxon>
        <taxon>Nectriaceae</taxon>
        <taxon>Thelonectria</taxon>
    </lineage>
</organism>
<dbReference type="Pfam" id="PF08244">
    <property type="entry name" value="Glyco_hydro_32C"/>
    <property type="match status" value="2"/>
</dbReference>
<accession>A0A9P9AJY6</accession>
<evidence type="ECO:0000313" key="9">
    <source>
        <dbReference type="EMBL" id="KAH6879989.1"/>
    </source>
</evidence>
<evidence type="ECO:0000256" key="4">
    <source>
        <dbReference type="ARBA" id="ARBA00023295"/>
    </source>
</evidence>
<dbReference type="FunFam" id="2.60.120.560:FF:000003">
    <property type="entry name" value="Extracellular exo-inulinase inuE"/>
    <property type="match status" value="2"/>
</dbReference>
<reference evidence="9 10" key="1">
    <citation type="journal article" date="2021" name="Nat. Commun.">
        <title>Genetic determinants of endophytism in the Arabidopsis root mycobiome.</title>
        <authorList>
            <person name="Mesny F."/>
            <person name="Miyauchi S."/>
            <person name="Thiergart T."/>
            <person name="Pickel B."/>
            <person name="Atanasova L."/>
            <person name="Karlsson M."/>
            <person name="Huettel B."/>
            <person name="Barry K.W."/>
            <person name="Haridas S."/>
            <person name="Chen C."/>
            <person name="Bauer D."/>
            <person name="Andreopoulos W."/>
            <person name="Pangilinan J."/>
            <person name="LaButti K."/>
            <person name="Riley R."/>
            <person name="Lipzen A."/>
            <person name="Clum A."/>
            <person name="Drula E."/>
            <person name="Henrissat B."/>
            <person name="Kohler A."/>
            <person name="Grigoriev I.V."/>
            <person name="Martin F.M."/>
            <person name="Hacquard S."/>
        </authorList>
    </citation>
    <scope>NUCLEOTIDE SEQUENCE [LARGE SCALE GENOMIC DNA]</scope>
    <source>
        <strain evidence="9 10">MPI-CAGE-CH-0241</strain>
    </source>
</reference>
<comment type="caution">
    <text evidence="9">The sequence shown here is derived from an EMBL/GenBank/DDBJ whole genome shotgun (WGS) entry which is preliminary data.</text>
</comment>
<keyword evidence="10" id="KW-1185">Reference proteome</keyword>
<dbReference type="InterPro" id="IPR013148">
    <property type="entry name" value="Glyco_hydro_32_N"/>
</dbReference>
<protein>
    <submittedName>
        <fullName evidence="9">Glycosyl hydrolase family protein</fullName>
    </submittedName>
</protein>
<evidence type="ECO:0000256" key="3">
    <source>
        <dbReference type="ARBA" id="ARBA00022801"/>
    </source>
</evidence>
<keyword evidence="2 6" id="KW-0732">Signal</keyword>
<dbReference type="GO" id="GO:0005737">
    <property type="term" value="C:cytoplasm"/>
    <property type="evidence" value="ECO:0007669"/>
    <property type="project" value="TreeGrafter"/>
</dbReference>
<evidence type="ECO:0000259" key="7">
    <source>
        <dbReference type="Pfam" id="PF00251"/>
    </source>
</evidence>
<dbReference type="Gene3D" id="2.115.10.20">
    <property type="entry name" value="Glycosyl hydrolase domain, family 43"/>
    <property type="match status" value="3"/>
</dbReference>
<dbReference type="PROSITE" id="PS00609">
    <property type="entry name" value="GLYCOSYL_HYDROL_F32"/>
    <property type="match status" value="1"/>
</dbReference>
<dbReference type="InterPro" id="IPR023296">
    <property type="entry name" value="Glyco_hydro_beta-prop_sf"/>
</dbReference>
<evidence type="ECO:0000256" key="6">
    <source>
        <dbReference type="SAM" id="SignalP"/>
    </source>
</evidence>
<comment type="similarity">
    <text evidence="1">Belongs to the glycosyl hydrolase 32 family.</text>
</comment>
<dbReference type="SUPFAM" id="SSF75005">
    <property type="entry name" value="Arabinanase/levansucrase/invertase"/>
    <property type="match status" value="2"/>
</dbReference>
<dbReference type="GO" id="GO:0005987">
    <property type="term" value="P:sucrose catabolic process"/>
    <property type="evidence" value="ECO:0007669"/>
    <property type="project" value="TreeGrafter"/>
</dbReference>
<feature type="signal peptide" evidence="6">
    <location>
        <begin position="1"/>
        <end position="21"/>
    </location>
</feature>
<dbReference type="Pfam" id="PF00251">
    <property type="entry name" value="Glyco_hydro_32N"/>
    <property type="match status" value="3"/>
</dbReference>
<dbReference type="PANTHER" id="PTHR42800">
    <property type="entry name" value="EXOINULINASE INUD (AFU_ORTHOLOGUE AFUA_5G00480)"/>
    <property type="match status" value="1"/>
</dbReference>
<evidence type="ECO:0000259" key="8">
    <source>
        <dbReference type="Pfam" id="PF08244"/>
    </source>
</evidence>
<feature type="domain" description="Glycosyl hydrolase family 32 N-terminal" evidence="7">
    <location>
        <begin position="926"/>
        <end position="1244"/>
    </location>
</feature>
<name>A0A9P9AJY6_9HYPO</name>